<protein>
    <recommendedName>
        <fullName evidence="1">HTH cro/C1-type domain-containing protein</fullName>
    </recommendedName>
</protein>
<dbReference type="InterPro" id="IPR010982">
    <property type="entry name" value="Lambda_DNA-bd_dom_sf"/>
</dbReference>
<feature type="domain" description="HTH cro/C1-type" evidence="1">
    <location>
        <begin position="39"/>
        <end position="88"/>
    </location>
</feature>
<dbReference type="GO" id="GO:0003677">
    <property type="term" value="F:DNA binding"/>
    <property type="evidence" value="ECO:0007669"/>
    <property type="project" value="InterPro"/>
</dbReference>
<gene>
    <name evidence="2" type="ORF">ACG33_04625</name>
</gene>
<dbReference type="EMBL" id="CP011971">
    <property type="protein sequence ID" value="AMN46399.1"/>
    <property type="molecule type" value="Genomic_DNA"/>
</dbReference>
<dbReference type="SUPFAM" id="SSF47413">
    <property type="entry name" value="lambda repressor-like DNA-binding domains"/>
    <property type="match status" value="1"/>
</dbReference>
<reference evidence="2 3" key="1">
    <citation type="submission" date="2015-06" db="EMBL/GenBank/DDBJ databases">
        <title>A Comprehensive Approach to Explore the Metabolic and Phylogenetic Diversity of Bacterial Steroid Degradation in the Environment: Testosterone as an Example.</title>
        <authorList>
            <person name="Yang F.-C."/>
            <person name="Chen Y.-L."/>
            <person name="Yu C.-P."/>
            <person name="Tang S.-L."/>
            <person name="Wang P.-H."/>
            <person name="Ismail W."/>
            <person name="Wang C.-H."/>
            <person name="Yang C.-Y."/>
            <person name="Chiang Y.-R."/>
        </authorList>
    </citation>
    <scope>NUCLEOTIDE SEQUENCE [LARGE SCALE GENOMIC DNA]</scope>
    <source>
        <strain evidence="2 3">DSM 18526</strain>
    </source>
</reference>
<proteinExistence type="predicted"/>
<organism evidence="2 3">
    <name type="scientific">Steroidobacter denitrificans</name>
    <dbReference type="NCBI Taxonomy" id="465721"/>
    <lineage>
        <taxon>Bacteria</taxon>
        <taxon>Pseudomonadati</taxon>
        <taxon>Pseudomonadota</taxon>
        <taxon>Gammaproteobacteria</taxon>
        <taxon>Steroidobacterales</taxon>
        <taxon>Steroidobacteraceae</taxon>
        <taxon>Steroidobacter</taxon>
    </lineage>
</organism>
<dbReference type="RefSeq" id="WP_066919104.1">
    <property type="nucleotide sequence ID" value="NZ_CP011971.1"/>
</dbReference>
<dbReference type="SMART" id="SM00530">
    <property type="entry name" value="HTH_XRE"/>
    <property type="match status" value="1"/>
</dbReference>
<dbReference type="AlphaFoldDB" id="A0A127FA13"/>
<dbReference type="CDD" id="cd00093">
    <property type="entry name" value="HTH_XRE"/>
    <property type="match status" value="1"/>
</dbReference>
<evidence type="ECO:0000259" key="1">
    <source>
        <dbReference type="PROSITE" id="PS50943"/>
    </source>
</evidence>
<sequence>MENISGKRALSEREIFYFRQRCKNRLFQSLVAFFAEKAEKEGLTKKDLAVSLGKDPAQITRWLSGPGNWTLDTVSDLLLAMNSELDHRIEPLELRESPTRVMFAWGNSPKITGEDAQSNGGNWKMVQLG</sequence>
<dbReference type="InterPro" id="IPR001387">
    <property type="entry name" value="Cro/C1-type_HTH"/>
</dbReference>
<accession>A0A127FA13</accession>
<dbReference type="STRING" id="465721.ACG33_04625"/>
<evidence type="ECO:0000313" key="3">
    <source>
        <dbReference type="Proteomes" id="UP000070250"/>
    </source>
</evidence>
<keyword evidence="3" id="KW-1185">Reference proteome</keyword>
<dbReference type="Proteomes" id="UP000070250">
    <property type="component" value="Chromosome"/>
</dbReference>
<dbReference type="PROSITE" id="PS50943">
    <property type="entry name" value="HTH_CROC1"/>
    <property type="match status" value="1"/>
</dbReference>
<evidence type="ECO:0000313" key="2">
    <source>
        <dbReference type="EMBL" id="AMN46399.1"/>
    </source>
</evidence>
<dbReference type="Pfam" id="PF01381">
    <property type="entry name" value="HTH_3"/>
    <property type="match status" value="1"/>
</dbReference>
<dbReference type="Gene3D" id="1.10.260.40">
    <property type="entry name" value="lambda repressor-like DNA-binding domains"/>
    <property type="match status" value="1"/>
</dbReference>
<name>A0A127FA13_STEDE</name>
<dbReference type="KEGG" id="sdf:ACG33_04625"/>